<organism evidence="1 2">
    <name type="scientific">Nonomuraea purpurea</name>
    <dbReference type="NCBI Taxonomy" id="1849276"/>
    <lineage>
        <taxon>Bacteria</taxon>
        <taxon>Bacillati</taxon>
        <taxon>Actinomycetota</taxon>
        <taxon>Actinomycetes</taxon>
        <taxon>Streptosporangiales</taxon>
        <taxon>Streptosporangiaceae</taxon>
        <taxon>Nonomuraea</taxon>
    </lineage>
</organism>
<comment type="caution">
    <text evidence="1">The sequence shown here is derived from an EMBL/GenBank/DDBJ whole genome shotgun (WGS) entry which is preliminary data.</text>
</comment>
<proteinExistence type="predicted"/>
<dbReference type="EMBL" id="JBHSBI010000010">
    <property type="protein sequence ID" value="MFC4009819.1"/>
    <property type="molecule type" value="Genomic_DNA"/>
</dbReference>
<protein>
    <submittedName>
        <fullName evidence="1">Uncharacterized protein</fullName>
    </submittedName>
</protein>
<name>A0ABV8GAD0_9ACTN</name>
<dbReference type="Proteomes" id="UP001595851">
    <property type="component" value="Unassembled WGS sequence"/>
</dbReference>
<evidence type="ECO:0000313" key="1">
    <source>
        <dbReference type="EMBL" id="MFC4009819.1"/>
    </source>
</evidence>
<accession>A0ABV8GAD0</accession>
<keyword evidence="2" id="KW-1185">Reference proteome</keyword>
<gene>
    <name evidence="1" type="ORF">ACFOY2_21500</name>
</gene>
<dbReference type="RefSeq" id="WP_379529839.1">
    <property type="nucleotide sequence ID" value="NZ_JBHSBI010000010.1"/>
</dbReference>
<reference evidence="2" key="1">
    <citation type="journal article" date="2019" name="Int. J. Syst. Evol. Microbiol.">
        <title>The Global Catalogue of Microorganisms (GCM) 10K type strain sequencing project: providing services to taxonomists for standard genome sequencing and annotation.</title>
        <authorList>
            <consortium name="The Broad Institute Genomics Platform"/>
            <consortium name="The Broad Institute Genome Sequencing Center for Infectious Disease"/>
            <person name="Wu L."/>
            <person name="Ma J."/>
        </authorList>
    </citation>
    <scope>NUCLEOTIDE SEQUENCE [LARGE SCALE GENOMIC DNA]</scope>
    <source>
        <strain evidence="2">TBRC 1276</strain>
    </source>
</reference>
<evidence type="ECO:0000313" key="2">
    <source>
        <dbReference type="Proteomes" id="UP001595851"/>
    </source>
</evidence>
<sequence length="140" mass="15517">MPDGFDSPETWPFECLRCLYVWEEEFVVRRLTDNHGNEVEIWLSSGVAVPPPRSGTCCPRCGAYRVTSFPSGYLAHHPELVPAPEPEPEPLFVPVIQPGSRPAERSPLPGRLLVALGLPLAAFVGYELFANLVHPARPHH</sequence>